<feature type="domain" description="GH29D-like beta-sandwich" evidence="9">
    <location>
        <begin position="551"/>
        <end position="603"/>
    </location>
</feature>
<dbReference type="Gene3D" id="3.20.20.80">
    <property type="entry name" value="Glycosidases"/>
    <property type="match status" value="1"/>
</dbReference>
<feature type="active site" description="Proton donor" evidence="6">
    <location>
        <position position="338"/>
    </location>
</feature>
<dbReference type="Gene3D" id="2.60.120.260">
    <property type="entry name" value="Galactose-binding domain-like"/>
    <property type="match status" value="1"/>
</dbReference>
<evidence type="ECO:0000259" key="7">
    <source>
        <dbReference type="Pfam" id="PF00728"/>
    </source>
</evidence>
<dbReference type="InterPro" id="IPR015883">
    <property type="entry name" value="Glyco_hydro_20_cat"/>
</dbReference>
<gene>
    <name evidence="10" type="ORF">CLV59_103260</name>
</gene>
<keyword evidence="4" id="KW-0378">Hydrolase</keyword>
<dbReference type="PRINTS" id="PR00738">
    <property type="entry name" value="GLHYDRLASE20"/>
</dbReference>
<dbReference type="Proteomes" id="UP000249819">
    <property type="component" value="Unassembled WGS sequence"/>
</dbReference>
<sequence length="768" mass="85745">MHDMTLKKLSHWGLSLAMLGLFSCGNAGKTNVPKGKVSIIPMPVSVQEKADSFLLNKRTVIVASNEADKQTASLFNSWLKELAGYELQIAAQGDNNAIILHSAADSANAEGYTLDVNNKTVTINGNTSAGTFYGVQTLIQLLPVEKASEMYIPGADIKDQPRFAYRGLHLDVCRHFFPVDFIKKYIDLMAMHKFNTFHWHLTDDQGWRIEIKRYPRLQEVASKRKESMVGHYNDGKYDGKPYGGFYTQEEVKEVVKYAAEHFVTVIPEIEMPGHALAALAAYPNLGCTGGPYEVGTRWGVLDDVFCAGNDSVYTFLEGVMDEVLPLFPSKYIHIGGDECPKVRWQKCPKCQARIKALGLKDEHALQSYVIQRMEKYLNSKGRQIIGWDEILEGGLAPNATVMSWRGMEGGIAAAKQHHNVIMTPGSHVYFDHYQSKGKTEPLAIGGFTPVSKVYEFEPVPKELTAEEAKYIKGAQANLWSEYIGSTGHMEYMVYPRATALAEVLWSQPEKRDYNNFLDRLKLHVKRLDLKKVNYAKHVFEVMGNVDDNHKGGVEVKLDAKLDGGKIYFTTDSTAPTPQSTAYTAPVQIQQTSTVRAQVFQDGKPFGNEYSQHFLFHKGLGKKVTLNAPPDQAYNPGSSFALVNGIEGISSFNDNQWFGYKNGDMVAVIELDSIQDIRQVGMNTLNFKTNWIYPPKTVVFSVSEDGKQYKEVYKQSAFNQNGINQVRGNITPVRAKFVKMEAQRFGIIPAGGEGAGNPAWLFVDEMIIN</sequence>
<comment type="similarity">
    <text evidence="2">Belongs to the glycosyl hydrolase 20 family.</text>
</comment>
<dbReference type="CDD" id="cd06563">
    <property type="entry name" value="GH20_chitobiase-like"/>
    <property type="match status" value="1"/>
</dbReference>
<dbReference type="SUPFAM" id="SSF55545">
    <property type="entry name" value="beta-N-acetylhexosaminidase-like domain"/>
    <property type="match status" value="1"/>
</dbReference>
<dbReference type="Pfam" id="PF00728">
    <property type="entry name" value="Glyco_hydro_20"/>
    <property type="match status" value="1"/>
</dbReference>
<evidence type="ECO:0000256" key="4">
    <source>
        <dbReference type="ARBA" id="ARBA00022801"/>
    </source>
</evidence>
<proteinExistence type="inferred from homology"/>
<evidence type="ECO:0000256" key="2">
    <source>
        <dbReference type="ARBA" id="ARBA00006285"/>
    </source>
</evidence>
<comment type="catalytic activity">
    <reaction evidence="1">
        <text>Hydrolysis of terminal non-reducing N-acetyl-D-hexosamine residues in N-acetyl-beta-D-hexosaminides.</text>
        <dbReference type="EC" id="3.2.1.52"/>
    </reaction>
</comment>
<evidence type="ECO:0000256" key="5">
    <source>
        <dbReference type="ARBA" id="ARBA00023295"/>
    </source>
</evidence>
<dbReference type="Pfam" id="PF13290">
    <property type="entry name" value="CHB_HEX_C_1"/>
    <property type="match status" value="1"/>
</dbReference>
<feature type="domain" description="Glycoside hydrolase family 20 catalytic" evidence="7">
    <location>
        <begin position="163"/>
        <end position="507"/>
    </location>
</feature>
<accession>A0A327W4J8</accession>
<dbReference type="PANTHER" id="PTHR22600:SF57">
    <property type="entry name" value="BETA-N-ACETYLHEXOSAMINIDASE"/>
    <property type="match status" value="1"/>
</dbReference>
<dbReference type="EMBL" id="QLMA01000003">
    <property type="protein sequence ID" value="RAJ83296.1"/>
    <property type="molecule type" value="Genomic_DNA"/>
</dbReference>
<dbReference type="PANTHER" id="PTHR22600">
    <property type="entry name" value="BETA-HEXOSAMINIDASE"/>
    <property type="match status" value="1"/>
</dbReference>
<dbReference type="InterPro" id="IPR029018">
    <property type="entry name" value="Hex-like_dom2"/>
</dbReference>
<dbReference type="InterPro" id="IPR025705">
    <property type="entry name" value="Beta_hexosaminidase_sua/sub"/>
</dbReference>
<dbReference type="InterPro" id="IPR017853">
    <property type="entry name" value="GH"/>
</dbReference>
<dbReference type="Gene3D" id="3.30.379.10">
    <property type="entry name" value="Chitobiase/beta-hexosaminidase domain 2-like"/>
    <property type="match status" value="1"/>
</dbReference>
<dbReference type="EC" id="3.2.1.52" evidence="3"/>
<dbReference type="AlphaFoldDB" id="A0A327W4J8"/>
<dbReference type="PROSITE" id="PS51257">
    <property type="entry name" value="PROKAR_LIPOPROTEIN"/>
    <property type="match status" value="1"/>
</dbReference>
<dbReference type="InterPro" id="IPR015882">
    <property type="entry name" value="HEX_bac_N"/>
</dbReference>
<name>A0A327W4J8_9BACT</name>
<dbReference type="GO" id="GO:0030203">
    <property type="term" value="P:glycosaminoglycan metabolic process"/>
    <property type="evidence" value="ECO:0007669"/>
    <property type="project" value="TreeGrafter"/>
</dbReference>
<comment type="caution">
    <text evidence="10">The sequence shown here is derived from an EMBL/GenBank/DDBJ whole genome shotgun (WGS) entry which is preliminary data.</text>
</comment>
<reference evidence="10 11" key="1">
    <citation type="submission" date="2018-06" db="EMBL/GenBank/DDBJ databases">
        <title>Genomic Encyclopedia of Archaeal and Bacterial Type Strains, Phase II (KMG-II): from individual species to whole genera.</title>
        <authorList>
            <person name="Goeker M."/>
        </authorList>
    </citation>
    <scope>NUCLEOTIDE SEQUENCE [LARGE SCALE GENOMIC DNA]</scope>
    <source>
        <strain evidence="10 11">DSM 29821</strain>
    </source>
</reference>
<evidence type="ECO:0000256" key="3">
    <source>
        <dbReference type="ARBA" id="ARBA00012663"/>
    </source>
</evidence>
<dbReference type="SUPFAM" id="SSF51445">
    <property type="entry name" value="(Trans)glycosidases"/>
    <property type="match status" value="1"/>
</dbReference>
<dbReference type="GO" id="GO:0005975">
    <property type="term" value="P:carbohydrate metabolic process"/>
    <property type="evidence" value="ECO:0007669"/>
    <property type="project" value="InterPro"/>
</dbReference>
<organism evidence="10 11">
    <name type="scientific">Chitinophaga dinghuensis</name>
    <dbReference type="NCBI Taxonomy" id="1539050"/>
    <lineage>
        <taxon>Bacteria</taxon>
        <taxon>Pseudomonadati</taxon>
        <taxon>Bacteroidota</taxon>
        <taxon>Chitinophagia</taxon>
        <taxon>Chitinophagales</taxon>
        <taxon>Chitinophagaceae</taxon>
        <taxon>Chitinophaga</taxon>
    </lineage>
</organism>
<evidence type="ECO:0000259" key="9">
    <source>
        <dbReference type="Pfam" id="PF13290"/>
    </source>
</evidence>
<protein>
    <recommendedName>
        <fullName evidence="3">beta-N-acetylhexosaminidase</fullName>
        <ecNumber evidence="3">3.2.1.52</ecNumber>
    </recommendedName>
</protein>
<keyword evidence="11" id="KW-1185">Reference proteome</keyword>
<feature type="domain" description="Beta-hexosaminidase bacterial type N-terminal" evidence="8">
    <location>
        <begin position="37"/>
        <end position="160"/>
    </location>
</feature>
<evidence type="ECO:0000256" key="1">
    <source>
        <dbReference type="ARBA" id="ARBA00001231"/>
    </source>
</evidence>
<dbReference type="Pfam" id="PF02838">
    <property type="entry name" value="Glyco_hydro_20b"/>
    <property type="match status" value="1"/>
</dbReference>
<dbReference type="GO" id="GO:0016020">
    <property type="term" value="C:membrane"/>
    <property type="evidence" value="ECO:0007669"/>
    <property type="project" value="TreeGrafter"/>
</dbReference>
<evidence type="ECO:0000256" key="6">
    <source>
        <dbReference type="PIRSR" id="PIRSR625705-1"/>
    </source>
</evidence>
<keyword evidence="5" id="KW-0326">Glycosidase</keyword>
<dbReference type="InterPro" id="IPR059177">
    <property type="entry name" value="GH29D-like_dom"/>
</dbReference>
<evidence type="ECO:0000313" key="10">
    <source>
        <dbReference type="EMBL" id="RAJ83296.1"/>
    </source>
</evidence>
<evidence type="ECO:0000259" key="8">
    <source>
        <dbReference type="Pfam" id="PF02838"/>
    </source>
</evidence>
<dbReference type="GO" id="GO:0004563">
    <property type="term" value="F:beta-N-acetylhexosaminidase activity"/>
    <property type="evidence" value="ECO:0007669"/>
    <property type="project" value="UniProtKB-EC"/>
</dbReference>
<evidence type="ECO:0000313" key="11">
    <source>
        <dbReference type="Proteomes" id="UP000249819"/>
    </source>
</evidence>